<reference evidence="2" key="1">
    <citation type="submission" date="2019-08" db="EMBL/GenBank/DDBJ databases">
        <title>Complete genome sequence of a mangrove-derived Streptomyces xiamenensis.</title>
        <authorList>
            <person name="Xu J."/>
        </authorList>
    </citation>
    <scope>NUCLEOTIDE SEQUENCE</scope>
    <source>
        <strain evidence="2">318</strain>
    </source>
</reference>
<dbReference type="HOGENOM" id="CLU_064735_0_0_11"/>
<dbReference type="KEGG" id="sxi:SXIM_06020"/>
<evidence type="ECO:0000313" key="2">
    <source>
        <dbReference type="EMBL" id="AKG41986.1"/>
    </source>
</evidence>
<gene>
    <name evidence="2" type="ORF">SXIM_06020</name>
</gene>
<dbReference type="PATRIC" id="fig|408015.6.peg.631"/>
<dbReference type="STRING" id="408015.SXIM_06020"/>
<protein>
    <recommendedName>
        <fullName evidence="4">DUF2330 domain-containing protein</fullName>
    </recommendedName>
</protein>
<proteinExistence type="predicted"/>
<dbReference type="AlphaFoldDB" id="A0A0F7CMY8"/>
<sequence length="373" mass="40908">MRTPARAPVLSTARRSVLLVLLLLATQLVAVAWPAYACGCGGMVTGPGQRLTVEEETSAVRWDGETEQIVMSLTVGGDAAEAAWIMPVPSRAEVSLGDPGLFDELWSAAAPEYRDRFYFWPRPGDWPRGEEGDGAMAGAAPDTGAPPVGVVSRDRLGPFDVARLTATDPTALEEWLRDNGFTLPADMAAELTPYVEQEWEYVALRLAPDAPGEQDAVLGGTLDPISLTFASDELVYPMRLSRLAETEQLLTLYVLSAHRMEPASTLGGDQPEVTFAGRLTPSPGPLRDLAGEDAFLTVIRQEFARPGLIEGDHVLRRTAEDTEFRRVYYDDRLLHWFGVPAWQLTTGAVVVLALVPVVWAVRQWRRRKEPAWS</sequence>
<feature type="transmembrane region" description="Helical" evidence="1">
    <location>
        <begin position="341"/>
        <end position="361"/>
    </location>
</feature>
<keyword evidence="1" id="KW-1133">Transmembrane helix</keyword>
<accession>A0A0F7CMY8</accession>
<name>A0A0F7CMY8_9ACTN</name>
<evidence type="ECO:0000313" key="3">
    <source>
        <dbReference type="Proteomes" id="UP000034034"/>
    </source>
</evidence>
<evidence type="ECO:0000256" key="1">
    <source>
        <dbReference type="SAM" id="Phobius"/>
    </source>
</evidence>
<dbReference type="EMBL" id="CP009922">
    <property type="protein sequence ID" value="AKG41986.1"/>
    <property type="molecule type" value="Genomic_DNA"/>
</dbReference>
<dbReference type="Proteomes" id="UP000034034">
    <property type="component" value="Chromosome"/>
</dbReference>
<keyword evidence="1" id="KW-0812">Transmembrane</keyword>
<keyword evidence="3" id="KW-1185">Reference proteome</keyword>
<dbReference type="Pfam" id="PF10092">
    <property type="entry name" value="DUF2330"/>
    <property type="match status" value="1"/>
</dbReference>
<evidence type="ECO:0008006" key="4">
    <source>
        <dbReference type="Google" id="ProtNLM"/>
    </source>
</evidence>
<keyword evidence="1" id="KW-0472">Membrane</keyword>
<organism evidence="2 3">
    <name type="scientific">Streptomyces xiamenensis</name>
    <dbReference type="NCBI Taxonomy" id="408015"/>
    <lineage>
        <taxon>Bacteria</taxon>
        <taxon>Bacillati</taxon>
        <taxon>Actinomycetota</taxon>
        <taxon>Actinomycetes</taxon>
        <taxon>Kitasatosporales</taxon>
        <taxon>Streptomycetaceae</taxon>
        <taxon>Streptomyces</taxon>
    </lineage>
</organism>
<dbReference type="InterPro" id="IPR019283">
    <property type="entry name" value="DUF2330"/>
</dbReference>
<dbReference type="RefSeq" id="WP_046722871.1">
    <property type="nucleotide sequence ID" value="NZ_CP009922.3"/>
</dbReference>